<dbReference type="PANTHER" id="PTHR34235">
    <property type="entry name" value="SLR1203 PROTEIN-RELATED"/>
    <property type="match status" value="1"/>
</dbReference>
<accession>A0ABU5TH53</accession>
<dbReference type="Proteomes" id="UP001301388">
    <property type="component" value="Unassembled WGS sequence"/>
</dbReference>
<organism evidence="1 2">
    <name type="scientific">Pseudanabaena galeata UHCC 0370</name>
    <dbReference type="NCBI Taxonomy" id="3110310"/>
    <lineage>
        <taxon>Bacteria</taxon>
        <taxon>Bacillati</taxon>
        <taxon>Cyanobacteriota</taxon>
        <taxon>Cyanophyceae</taxon>
        <taxon>Pseudanabaenales</taxon>
        <taxon>Pseudanabaenaceae</taxon>
        <taxon>Pseudanabaena</taxon>
    </lineage>
</organism>
<evidence type="ECO:0000313" key="2">
    <source>
        <dbReference type="Proteomes" id="UP001301388"/>
    </source>
</evidence>
<evidence type="ECO:0000313" key="1">
    <source>
        <dbReference type="EMBL" id="MEA5477462.1"/>
    </source>
</evidence>
<protein>
    <submittedName>
        <fullName evidence="1">DUF29 domain-containing protein</fullName>
    </submittedName>
</protein>
<proteinExistence type="predicted"/>
<sequence length="161" mass="19105">MSVTFTDEVLQILSSDNEDIYNRDYCLWVELMMQLLQEGKLTQLDIPHLIEELDDMSGSQRDALESNLEIILMHLLKYCFQPQLRSRSWLSTIFEHRNRLKKAFKRSPSLYHYYQEVFPECYQTARKFASLETGLLMSDFPKTSPFTPEQVIDIDYLPDHK</sequence>
<name>A0ABU5TH53_9CYAN</name>
<dbReference type="InterPro" id="IPR002636">
    <property type="entry name" value="DUF29"/>
</dbReference>
<dbReference type="RefSeq" id="WP_323261014.1">
    <property type="nucleotide sequence ID" value="NZ_JAYGIE010000026.1"/>
</dbReference>
<dbReference type="Gene3D" id="1.20.1220.20">
    <property type="entry name" value="Uncharcterised protein PF01724"/>
    <property type="match status" value="1"/>
</dbReference>
<dbReference type="EMBL" id="JAYGIE010000026">
    <property type="protein sequence ID" value="MEA5477462.1"/>
    <property type="molecule type" value="Genomic_DNA"/>
</dbReference>
<reference evidence="1 2" key="1">
    <citation type="submission" date="2023-12" db="EMBL/GenBank/DDBJ databases">
        <title>Baltic Sea Cyanobacteria.</title>
        <authorList>
            <person name="Delbaje E."/>
            <person name="Fewer D.P."/>
            <person name="Shishido T.K."/>
        </authorList>
    </citation>
    <scope>NUCLEOTIDE SEQUENCE [LARGE SCALE GENOMIC DNA]</scope>
    <source>
        <strain evidence="1 2">UHCC 0370</strain>
    </source>
</reference>
<dbReference type="PANTHER" id="PTHR34235:SF3">
    <property type="entry name" value="SLR1203 PROTEIN"/>
    <property type="match status" value="1"/>
</dbReference>
<dbReference type="Pfam" id="PF01724">
    <property type="entry name" value="DUF29"/>
    <property type="match status" value="1"/>
</dbReference>
<gene>
    <name evidence="1" type="ORF">VB774_07495</name>
</gene>
<comment type="caution">
    <text evidence="1">The sequence shown here is derived from an EMBL/GenBank/DDBJ whole genome shotgun (WGS) entry which is preliminary data.</text>
</comment>
<keyword evidence="2" id="KW-1185">Reference proteome</keyword>